<dbReference type="InterPro" id="IPR036890">
    <property type="entry name" value="HATPase_C_sf"/>
</dbReference>
<evidence type="ECO:0000256" key="8">
    <source>
        <dbReference type="ARBA" id="ARBA00022741"/>
    </source>
</evidence>
<evidence type="ECO:0000313" key="16">
    <source>
        <dbReference type="Proteomes" id="UP001596066"/>
    </source>
</evidence>
<evidence type="ECO:0000256" key="12">
    <source>
        <dbReference type="ARBA" id="ARBA00023012"/>
    </source>
</evidence>
<dbReference type="Proteomes" id="UP001596066">
    <property type="component" value="Unassembled WGS sequence"/>
</dbReference>
<dbReference type="SUPFAM" id="SSF52402">
    <property type="entry name" value="Adenine nucleotide alpha hydrolases-like"/>
    <property type="match status" value="1"/>
</dbReference>
<dbReference type="SMART" id="SM00387">
    <property type="entry name" value="HATPase_c"/>
    <property type="match status" value="1"/>
</dbReference>
<keyword evidence="11" id="KW-1133">Transmembrane helix</keyword>
<dbReference type="InterPro" id="IPR003852">
    <property type="entry name" value="Sig_transdc_His_kinase_KdpD_N"/>
</dbReference>
<dbReference type="InterPro" id="IPR003661">
    <property type="entry name" value="HisK_dim/P_dom"/>
</dbReference>
<dbReference type="InterPro" id="IPR004358">
    <property type="entry name" value="Sig_transdc_His_kin-like_C"/>
</dbReference>
<evidence type="ECO:0000256" key="4">
    <source>
        <dbReference type="ARBA" id="ARBA00012438"/>
    </source>
</evidence>
<evidence type="ECO:0000256" key="5">
    <source>
        <dbReference type="ARBA" id="ARBA00022553"/>
    </source>
</evidence>
<evidence type="ECO:0000256" key="9">
    <source>
        <dbReference type="ARBA" id="ARBA00022777"/>
    </source>
</evidence>
<dbReference type="Pfam" id="PF00512">
    <property type="entry name" value="HisKA"/>
    <property type="match status" value="1"/>
</dbReference>
<dbReference type="PANTHER" id="PTHR45569">
    <property type="entry name" value="SENSOR PROTEIN KDPD"/>
    <property type="match status" value="1"/>
</dbReference>
<dbReference type="InterPro" id="IPR027417">
    <property type="entry name" value="P-loop_NTPase"/>
</dbReference>
<feature type="domain" description="Histidine kinase" evidence="14">
    <location>
        <begin position="622"/>
        <end position="822"/>
    </location>
</feature>
<dbReference type="GO" id="GO:0005524">
    <property type="term" value="F:ATP binding"/>
    <property type="evidence" value="ECO:0007669"/>
    <property type="project" value="UniProtKB-KW"/>
</dbReference>
<evidence type="ECO:0000259" key="14">
    <source>
        <dbReference type="PROSITE" id="PS50109"/>
    </source>
</evidence>
<evidence type="ECO:0000256" key="11">
    <source>
        <dbReference type="ARBA" id="ARBA00022989"/>
    </source>
</evidence>
<comment type="catalytic activity">
    <reaction evidence="1">
        <text>ATP + protein L-histidine = ADP + protein N-phospho-L-histidine.</text>
        <dbReference type="EC" id="2.7.13.3"/>
    </reaction>
</comment>
<evidence type="ECO:0000256" key="2">
    <source>
        <dbReference type="ARBA" id="ARBA00004141"/>
    </source>
</evidence>
<dbReference type="InterPro" id="IPR052023">
    <property type="entry name" value="Histidine_kinase_KdpD"/>
</dbReference>
<sequence length="830" mass="87497">MAVRGKLRVFLGAAPGVGKTFAMLAEARRLRAGGLDAVVGLVETYGRSGTEEQLTGLPVLPRRAVHYRGMELTELDLDGLLARRPALALVDELAHSNVPGSRNPKRWQDVWELLRAGIDVATTLNIQHLESLNDVVEQITGIVQREQIPDAVVRAADRIELVDLSPQALRTRMEEGDVYPADRIDVALDNYFRAGNLGALRELALLWLADRVEEELADYRARHGIRAPWETKERILVALDGAPQGEHLIRRGARTATRVHGDLLGVHVRPDDGTAGGEPPGLETQRRLLRELHGTYVEVGGTDVARSLVEFARAESATQILLGPTSRSRLRELVGGSVINRVIRMAGPIDVRVLPPPDSAQVALPAGPRRRRPARLPARRRRAGWLLGPAGAVALAAALSPLRDSLGLSGALLALLLVVAGVARLGGLAPAAGTTAAAALAADFFFTSPWHSLAVDRVADGAALVVFLAVAGIVSHVIDGLARHSQEASRARAEAQALARLAGESVRTTGRSLPRLLTELRRTFGQDAAGIMVPTVDGWRTVAASGSPLPARPEDAPFAAECDQGAMLVLAGPPLSEENLRLLGPFVTQLRLAEERERLVGQAATAEAIARTDALHTTLLEAVAHDVRGPLAAIRAASARLGAGRGEAAEIEEESGRLGHVVDNLLDLSRLTAGRMPVEVRPVAVAEVVRSAADSLPGGRAGLAVAVGDGLPAVEADPGLLERALANVLANARTWSPPGATVTVDAGAVAGRVDLRVIDHGPGVPAEERERLFEPTGSRSGPGAGLGLVVAKAFVEAMGGELDFEETPGGGATFVFALLTVDRRHPSGGS</sequence>
<keyword evidence="9" id="KW-0418">Kinase</keyword>
<gene>
    <name evidence="15" type="ORF">ACFPZF_24665</name>
</gene>
<dbReference type="Pfam" id="PF02518">
    <property type="entry name" value="HATPase_c"/>
    <property type="match status" value="1"/>
</dbReference>
<keyword evidence="16" id="KW-1185">Reference proteome</keyword>
<accession>A0ABW0VGL0</accession>
<evidence type="ECO:0000313" key="15">
    <source>
        <dbReference type="EMBL" id="MFC5644543.1"/>
    </source>
</evidence>
<dbReference type="EMBL" id="JBHSOC010000048">
    <property type="protein sequence ID" value="MFC5644543.1"/>
    <property type="molecule type" value="Genomic_DNA"/>
</dbReference>
<dbReference type="InterPro" id="IPR036097">
    <property type="entry name" value="HisK_dim/P_sf"/>
</dbReference>
<dbReference type="Pfam" id="PF02702">
    <property type="entry name" value="KdpD"/>
    <property type="match status" value="1"/>
</dbReference>
<evidence type="ECO:0000256" key="6">
    <source>
        <dbReference type="ARBA" id="ARBA00022679"/>
    </source>
</evidence>
<evidence type="ECO:0000256" key="10">
    <source>
        <dbReference type="ARBA" id="ARBA00022840"/>
    </source>
</evidence>
<dbReference type="InterPro" id="IPR006016">
    <property type="entry name" value="UspA"/>
</dbReference>
<evidence type="ECO:0000256" key="3">
    <source>
        <dbReference type="ARBA" id="ARBA00004236"/>
    </source>
</evidence>
<dbReference type="PANTHER" id="PTHR45569:SF1">
    <property type="entry name" value="SENSOR PROTEIN KDPD"/>
    <property type="match status" value="1"/>
</dbReference>
<evidence type="ECO:0000256" key="13">
    <source>
        <dbReference type="ARBA" id="ARBA00023136"/>
    </source>
</evidence>
<comment type="subcellular location">
    <subcellularLocation>
        <location evidence="3">Cell membrane</location>
    </subcellularLocation>
    <subcellularLocation>
        <location evidence="2">Membrane</location>
        <topology evidence="2">Multi-pass membrane protein</topology>
    </subcellularLocation>
</comment>
<name>A0ABW0VGL0_9ACTN</name>
<dbReference type="PROSITE" id="PS50109">
    <property type="entry name" value="HIS_KIN"/>
    <property type="match status" value="1"/>
</dbReference>
<evidence type="ECO:0000256" key="1">
    <source>
        <dbReference type="ARBA" id="ARBA00000085"/>
    </source>
</evidence>
<dbReference type="InterPro" id="IPR038318">
    <property type="entry name" value="KdpD_sf"/>
</dbReference>
<comment type="caution">
    <text evidence="15">The sequence shown here is derived from an EMBL/GenBank/DDBJ whole genome shotgun (WGS) entry which is preliminary data.</text>
</comment>
<dbReference type="Pfam" id="PF00582">
    <property type="entry name" value="Usp"/>
    <property type="match status" value="1"/>
</dbReference>
<keyword evidence="6" id="KW-0808">Transferase</keyword>
<dbReference type="CDD" id="cd00082">
    <property type="entry name" value="HisKA"/>
    <property type="match status" value="1"/>
</dbReference>
<proteinExistence type="predicted"/>
<reference evidence="16" key="1">
    <citation type="journal article" date="2019" name="Int. J. Syst. Evol. Microbiol.">
        <title>The Global Catalogue of Microorganisms (GCM) 10K type strain sequencing project: providing services to taxonomists for standard genome sequencing and annotation.</title>
        <authorList>
            <consortium name="The Broad Institute Genomics Platform"/>
            <consortium name="The Broad Institute Genome Sequencing Center for Infectious Disease"/>
            <person name="Wu L."/>
            <person name="Ma J."/>
        </authorList>
    </citation>
    <scope>NUCLEOTIDE SEQUENCE [LARGE SCALE GENOMIC DNA]</scope>
    <source>
        <strain evidence="16">CGMCC 4.1622</strain>
    </source>
</reference>
<keyword evidence="7" id="KW-0812">Transmembrane</keyword>
<dbReference type="InterPro" id="IPR025201">
    <property type="entry name" value="KdpD_TM"/>
</dbReference>
<dbReference type="Pfam" id="PF13493">
    <property type="entry name" value="DUF4118"/>
    <property type="match status" value="1"/>
</dbReference>
<evidence type="ECO:0000256" key="7">
    <source>
        <dbReference type="ARBA" id="ARBA00022692"/>
    </source>
</evidence>
<dbReference type="Gene3D" id="3.40.50.620">
    <property type="entry name" value="HUPs"/>
    <property type="match status" value="1"/>
</dbReference>
<keyword evidence="12" id="KW-0902">Two-component regulatory system</keyword>
<keyword evidence="5" id="KW-0597">Phosphoprotein</keyword>
<dbReference type="SUPFAM" id="SSF55874">
    <property type="entry name" value="ATPase domain of HSP90 chaperone/DNA topoisomerase II/histidine kinase"/>
    <property type="match status" value="1"/>
</dbReference>
<organism evidence="15 16">
    <name type="scientific">Kitasatospora cinereorecta</name>
    <dbReference type="NCBI Taxonomy" id="285560"/>
    <lineage>
        <taxon>Bacteria</taxon>
        <taxon>Bacillati</taxon>
        <taxon>Actinomycetota</taxon>
        <taxon>Actinomycetes</taxon>
        <taxon>Kitasatosporales</taxon>
        <taxon>Streptomycetaceae</taxon>
        <taxon>Kitasatospora</taxon>
    </lineage>
</organism>
<dbReference type="Gene3D" id="3.30.565.10">
    <property type="entry name" value="Histidine kinase-like ATPase, C-terminal domain"/>
    <property type="match status" value="1"/>
</dbReference>
<dbReference type="EC" id="2.7.13.3" evidence="4"/>
<dbReference type="Gene3D" id="3.40.50.300">
    <property type="entry name" value="P-loop containing nucleotide triphosphate hydrolases"/>
    <property type="match status" value="1"/>
</dbReference>
<dbReference type="PRINTS" id="PR00344">
    <property type="entry name" value="BCTRLSENSOR"/>
</dbReference>
<dbReference type="SMART" id="SM00388">
    <property type="entry name" value="HisKA"/>
    <property type="match status" value="1"/>
</dbReference>
<dbReference type="InterPro" id="IPR014729">
    <property type="entry name" value="Rossmann-like_a/b/a_fold"/>
</dbReference>
<dbReference type="InterPro" id="IPR005467">
    <property type="entry name" value="His_kinase_dom"/>
</dbReference>
<dbReference type="Gene3D" id="1.10.287.130">
    <property type="match status" value="1"/>
</dbReference>
<protein>
    <recommendedName>
        <fullName evidence="4">histidine kinase</fullName>
        <ecNumber evidence="4">2.7.13.3</ecNumber>
    </recommendedName>
</protein>
<keyword evidence="10 15" id="KW-0067">ATP-binding</keyword>
<dbReference type="Gene3D" id="1.20.120.620">
    <property type="entry name" value="Backbone structure of the membrane domain of e. Coli histidine kinase receptor kdpd"/>
    <property type="match status" value="1"/>
</dbReference>
<dbReference type="RefSeq" id="WP_346147184.1">
    <property type="nucleotide sequence ID" value="NZ_BAAAUA010000032.1"/>
</dbReference>
<keyword evidence="13" id="KW-0472">Membrane</keyword>
<keyword evidence="8" id="KW-0547">Nucleotide-binding</keyword>
<dbReference type="SUPFAM" id="SSF47384">
    <property type="entry name" value="Homodimeric domain of signal transducing histidine kinase"/>
    <property type="match status" value="1"/>
</dbReference>
<dbReference type="InterPro" id="IPR003594">
    <property type="entry name" value="HATPase_dom"/>
</dbReference>